<name>A0A9P5TWJ9_9AGAR</name>
<dbReference type="Proteomes" id="UP000772434">
    <property type="component" value="Unassembled WGS sequence"/>
</dbReference>
<sequence length="88" mass="10760">MQLTKNDWDRLSSRWLNDNVIEFLLKFWHYELLRDNPQLANQIHVFSPFLYQKLSDTQRTYGLESALRWDSKVNIFSKKFLIVPINEW</sequence>
<dbReference type="Pfam" id="PF02902">
    <property type="entry name" value="Peptidase_C48"/>
    <property type="match status" value="1"/>
</dbReference>
<dbReference type="GO" id="GO:0016926">
    <property type="term" value="P:protein desumoylation"/>
    <property type="evidence" value="ECO:0007669"/>
    <property type="project" value="TreeGrafter"/>
</dbReference>
<gene>
    <name evidence="7" type="ORF">BDP27DRAFT_1244563</name>
</gene>
<evidence type="ECO:0000259" key="6">
    <source>
        <dbReference type="PROSITE" id="PS50600"/>
    </source>
</evidence>
<dbReference type="OrthoDB" id="442460at2759"/>
<evidence type="ECO:0000256" key="4">
    <source>
        <dbReference type="ARBA" id="ARBA00022786"/>
    </source>
</evidence>
<accession>A0A9P5TWJ9</accession>
<proteinExistence type="inferred from homology"/>
<reference evidence="7" key="1">
    <citation type="submission" date="2020-11" db="EMBL/GenBank/DDBJ databases">
        <authorList>
            <consortium name="DOE Joint Genome Institute"/>
            <person name="Ahrendt S."/>
            <person name="Riley R."/>
            <person name="Andreopoulos W."/>
            <person name="Labutti K."/>
            <person name="Pangilinan J."/>
            <person name="Ruiz-Duenas F.J."/>
            <person name="Barrasa J.M."/>
            <person name="Sanchez-Garcia M."/>
            <person name="Camarero S."/>
            <person name="Miyauchi S."/>
            <person name="Serrano A."/>
            <person name="Linde D."/>
            <person name="Babiker R."/>
            <person name="Drula E."/>
            <person name="Ayuso-Fernandez I."/>
            <person name="Pacheco R."/>
            <person name="Padilla G."/>
            <person name="Ferreira P."/>
            <person name="Barriuso J."/>
            <person name="Kellner H."/>
            <person name="Castanera R."/>
            <person name="Alfaro M."/>
            <person name="Ramirez L."/>
            <person name="Pisabarro A.G."/>
            <person name="Kuo A."/>
            <person name="Tritt A."/>
            <person name="Lipzen A."/>
            <person name="He G."/>
            <person name="Yan M."/>
            <person name="Ng V."/>
            <person name="Cullen D."/>
            <person name="Martin F."/>
            <person name="Rosso M.-N."/>
            <person name="Henrissat B."/>
            <person name="Hibbett D."/>
            <person name="Martinez A.T."/>
            <person name="Grigoriev I.V."/>
        </authorList>
    </citation>
    <scope>NUCLEOTIDE SEQUENCE</scope>
    <source>
        <strain evidence="7">AH 40177</strain>
    </source>
</reference>
<dbReference type="InterPro" id="IPR051947">
    <property type="entry name" value="Sentrin-specific_protease"/>
</dbReference>
<keyword evidence="2" id="KW-0597">Phosphoprotein</keyword>
<dbReference type="AlphaFoldDB" id="A0A9P5TWJ9"/>
<evidence type="ECO:0000256" key="5">
    <source>
        <dbReference type="ARBA" id="ARBA00022801"/>
    </source>
</evidence>
<dbReference type="PROSITE" id="PS50600">
    <property type="entry name" value="ULP_PROTEASE"/>
    <property type="match status" value="1"/>
</dbReference>
<comment type="similarity">
    <text evidence="1">Belongs to the peptidase C48 family.</text>
</comment>
<dbReference type="PANTHER" id="PTHR46896:SF3">
    <property type="entry name" value="FI06413P-RELATED"/>
    <property type="match status" value="1"/>
</dbReference>
<dbReference type="SUPFAM" id="SSF54001">
    <property type="entry name" value="Cysteine proteinases"/>
    <property type="match status" value="1"/>
</dbReference>
<keyword evidence="8" id="KW-1185">Reference proteome</keyword>
<keyword evidence="4" id="KW-0833">Ubl conjugation pathway</keyword>
<dbReference type="Gene3D" id="3.40.395.10">
    <property type="entry name" value="Adenoviral Proteinase, Chain A"/>
    <property type="match status" value="1"/>
</dbReference>
<dbReference type="GO" id="GO:0005737">
    <property type="term" value="C:cytoplasm"/>
    <property type="evidence" value="ECO:0007669"/>
    <property type="project" value="TreeGrafter"/>
</dbReference>
<evidence type="ECO:0000256" key="3">
    <source>
        <dbReference type="ARBA" id="ARBA00022670"/>
    </source>
</evidence>
<evidence type="ECO:0000256" key="2">
    <source>
        <dbReference type="ARBA" id="ARBA00022553"/>
    </source>
</evidence>
<dbReference type="InterPro" id="IPR038765">
    <property type="entry name" value="Papain-like_cys_pep_sf"/>
</dbReference>
<keyword evidence="5" id="KW-0378">Hydrolase</keyword>
<dbReference type="GO" id="GO:0070139">
    <property type="term" value="F:SUMO-specific endopeptidase activity"/>
    <property type="evidence" value="ECO:0007669"/>
    <property type="project" value="TreeGrafter"/>
</dbReference>
<evidence type="ECO:0000313" key="8">
    <source>
        <dbReference type="Proteomes" id="UP000772434"/>
    </source>
</evidence>
<dbReference type="GO" id="GO:0006508">
    <property type="term" value="P:proteolysis"/>
    <property type="evidence" value="ECO:0007669"/>
    <property type="project" value="UniProtKB-KW"/>
</dbReference>
<organism evidence="7 8">
    <name type="scientific">Rhodocollybia butyracea</name>
    <dbReference type="NCBI Taxonomy" id="206335"/>
    <lineage>
        <taxon>Eukaryota</taxon>
        <taxon>Fungi</taxon>
        <taxon>Dikarya</taxon>
        <taxon>Basidiomycota</taxon>
        <taxon>Agaricomycotina</taxon>
        <taxon>Agaricomycetes</taxon>
        <taxon>Agaricomycetidae</taxon>
        <taxon>Agaricales</taxon>
        <taxon>Marasmiineae</taxon>
        <taxon>Omphalotaceae</taxon>
        <taxon>Rhodocollybia</taxon>
    </lineage>
</organism>
<comment type="caution">
    <text evidence="7">The sequence shown here is derived from an EMBL/GenBank/DDBJ whole genome shotgun (WGS) entry which is preliminary data.</text>
</comment>
<keyword evidence="3" id="KW-0645">Protease</keyword>
<dbReference type="PANTHER" id="PTHR46896">
    <property type="entry name" value="SENTRIN-SPECIFIC PROTEASE"/>
    <property type="match status" value="1"/>
</dbReference>
<feature type="domain" description="Ubiquitin-like protease family profile" evidence="6">
    <location>
        <begin position="1"/>
        <end position="88"/>
    </location>
</feature>
<dbReference type="GO" id="GO:0005634">
    <property type="term" value="C:nucleus"/>
    <property type="evidence" value="ECO:0007669"/>
    <property type="project" value="TreeGrafter"/>
</dbReference>
<dbReference type="InterPro" id="IPR003653">
    <property type="entry name" value="Peptidase_C48_C"/>
</dbReference>
<evidence type="ECO:0000256" key="1">
    <source>
        <dbReference type="ARBA" id="ARBA00005234"/>
    </source>
</evidence>
<dbReference type="EMBL" id="JADNRY010000555">
    <property type="protein sequence ID" value="KAF9041134.1"/>
    <property type="molecule type" value="Genomic_DNA"/>
</dbReference>
<evidence type="ECO:0000313" key="7">
    <source>
        <dbReference type="EMBL" id="KAF9041134.1"/>
    </source>
</evidence>
<protein>
    <recommendedName>
        <fullName evidence="6">Ubiquitin-like protease family profile domain-containing protein</fullName>
    </recommendedName>
</protein>